<reference evidence="6 7" key="1">
    <citation type="journal article" date="2022" name="Front. Microbiol.">
        <title>High genomic differentiation and limited gene flow indicate recent cryptic speciation within the genus Laspinema (cyanobacteria).</title>
        <authorList>
            <person name="Stanojkovic A."/>
            <person name="Skoupy S."/>
            <person name="Skaloud P."/>
            <person name="Dvorak P."/>
        </authorList>
    </citation>
    <scope>NUCLEOTIDE SEQUENCE [LARGE SCALE GENOMIC DNA]</scope>
    <source>
        <strain evidence="6 7">D2a</strain>
    </source>
</reference>
<dbReference type="Pfam" id="PF03055">
    <property type="entry name" value="RPE65"/>
    <property type="match status" value="1"/>
</dbReference>
<keyword evidence="4" id="KW-0560">Oxidoreductase</keyword>
<keyword evidence="7" id="KW-1185">Reference proteome</keyword>
<sequence length="692" mass="78840">MNEQNTNARLPGCCPSVPKSIVTATRNELSDIKLEVREGKIPNDLQGHVFIVGPVGSVNSGGLPYPEGNSILNGDGMIYRLDCDRQGEVRVTSRLVKPPCYYADQATQAGSDYQEYGFNNHGISRFSLKLGFRNQLNTAFLPMKFSEEPEERLLITYDAGRPYEIDPQTLDVVTPVGANSEWRSETSLKFPFLPVLSTAHPVFDAYTNEMFTVNYGRSAGSFLETIPFITHFEEIPEVISEILYQLARFIEAQELVKDFILLVNQNLRSVFAFYLQVLEKLTKIEVSNFVYLVRWNGQDPLERWKLVSRDGTPVIIQQTIHQIGITEDYILLMDTSFITGLDQVLNSPLPKDQKAERFLRDALASPPLPDTTIYLVRRADLKNGQRPACSGREVEVVARKLTIPLEAVHYLVDYKNTEGKITLHAAHFCGWDVAEWLRKYDRSAYAPEHLSVPSHLRGMLHNQTDVGRMGRYVIDAENVQVIESKVIYDTQCTWGAGLYAYQEYLPSGMPPTQIENIYWVTLGLWKELMTQFVFDLYKDYKYRVIPQDEVLRLAEQGVPSTLFRLDTNSMEIADRYELPAGHIILSPQFVPRKNDNPSSTNGYVFGTVYTPEQSEIWIFDGGNLEGGPLCKLAHPSFNFGFTIHTAWLPKIARRTASYLIPVRQDYQPLVKQKTLEIQELFEQEVYPHFQKG</sequence>
<evidence type="ECO:0000256" key="1">
    <source>
        <dbReference type="ARBA" id="ARBA00001954"/>
    </source>
</evidence>
<proteinExistence type="inferred from homology"/>
<evidence type="ECO:0000256" key="3">
    <source>
        <dbReference type="ARBA" id="ARBA00022723"/>
    </source>
</evidence>
<evidence type="ECO:0000256" key="2">
    <source>
        <dbReference type="ARBA" id="ARBA00006787"/>
    </source>
</evidence>
<dbReference type="Proteomes" id="UP001525890">
    <property type="component" value="Unassembled WGS sequence"/>
</dbReference>
<keyword evidence="3" id="KW-0479">Metal-binding</keyword>
<accession>A0ABT2MSY8</accession>
<comment type="similarity">
    <text evidence="2">Belongs to the carotenoid oxygenase family.</text>
</comment>
<keyword evidence="5" id="KW-0408">Iron</keyword>
<name>A0ABT2MSY8_9CYAN</name>
<evidence type="ECO:0000256" key="4">
    <source>
        <dbReference type="ARBA" id="ARBA00023002"/>
    </source>
</evidence>
<comment type="caution">
    <text evidence="6">The sequence shown here is derived from an EMBL/GenBank/DDBJ whole genome shotgun (WGS) entry which is preliminary data.</text>
</comment>
<dbReference type="PANTHER" id="PTHR10543:SF89">
    <property type="entry name" value="CAROTENOID 9,10(9',10')-CLEAVAGE DIOXYGENASE 1"/>
    <property type="match status" value="1"/>
</dbReference>
<evidence type="ECO:0000313" key="6">
    <source>
        <dbReference type="EMBL" id="MCT7967842.1"/>
    </source>
</evidence>
<dbReference type="EMBL" id="JAMXFF010000024">
    <property type="protein sequence ID" value="MCT7967842.1"/>
    <property type="molecule type" value="Genomic_DNA"/>
</dbReference>
<gene>
    <name evidence="6" type="ORF">NG799_15990</name>
</gene>
<evidence type="ECO:0000313" key="7">
    <source>
        <dbReference type="Proteomes" id="UP001525890"/>
    </source>
</evidence>
<dbReference type="PANTHER" id="PTHR10543">
    <property type="entry name" value="BETA-CAROTENE DIOXYGENASE"/>
    <property type="match status" value="1"/>
</dbReference>
<evidence type="ECO:0000256" key="5">
    <source>
        <dbReference type="ARBA" id="ARBA00023004"/>
    </source>
</evidence>
<comment type="cofactor">
    <cofactor evidence="1">
        <name>Fe(2+)</name>
        <dbReference type="ChEBI" id="CHEBI:29033"/>
    </cofactor>
</comment>
<dbReference type="RefSeq" id="WP_368007403.1">
    <property type="nucleotide sequence ID" value="NZ_JAMXFF010000024.1"/>
</dbReference>
<protein>
    <submittedName>
        <fullName evidence="6">Carotenoid oxygenase family protein</fullName>
    </submittedName>
</protein>
<organism evidence="6 7">
    <name type="scientific">Laspinema palackyanum D2a</name>
    <dbReference type="NCBI Taxonomy" id="2953684"/>
    <lineage>
        <taxon>Bacteria</taxon>
        <taxon>Bacillati</taxon>
        <taxon>Cyanobacteriota</taxon>
        <taxon>Cyanophyceae</taxon>
        <taxon>Oscillatoriophycideae</taxon>
        <taxon>Oscillatoriales</taxon>
        <taxon>Laspinemataceae</taxon>
        <taxon>Laspinema</taxon>
        <taxon>Laspinema palackyanum</taxon>
    </lineage>
</organism>
<dbReference type="InterPro" id="IPR004294">
    <property type="entry name" value="Carotenoid_Oase"/>
</dbReference>